<dbReference type="PANTHER" id="PTHR11098">
    <property type="entry name" value="NICOTINATE PHOSPHORIBOSYLTRANSFERASE"/>
    <property type="match status" value="1"/>
</dbReference>
<dbReference type="InterPro" id="IPR036068">
    <property type="entry name" value="Nicotinate_pribotase-like_C"/>
</dbReference>
<comment type="PTM">
    <text evidence="8">Transiently phosphorylated on a His residue during the reaction cycle. Phosphorylation strongly increases the affinity for substrates and increases the rate of nicotinate D-ribonucleotide production. Dephosphorylation regenerates the low-affinity form of the enzyme, leading to product release.</text>
</comment>
<organism evidence="12 13">
    <name type="scientific">Podila minutissima</name>
    <dbReference type="NCBI Taxonomy" id="64525"/>
    <lineage>
        <taxon>Eukaryota</taxon>
        <taxon>Fungi</taxon>
        <taxon>Fungi incertae sedis</taxon>
        <taxon>Mucoromycota</taxon>
        <taxon>Mortierellomycotina</taxon>
        <taxon>Mortierellomycetes</taxon>
        <taxon>Mortierellales</taxon>
        <taxon>Mortierellaceae</taxon>
        <taxon>Podila</taxon>
    </lineage>
</organism>
<name>A0A9P5SHW4_9FUNG</name>
<comment type="pathway">
    <text evidence="1 8">Cofactor biosynthesis; NAD(+) biosynthesis; nicotinate D-ribonucleotide from nicotinate: step 1/1.</text>
</comment>
<keyword evidence="13" id="KW-1185">Reference proteome</keyword>
<dbReference type="GO" id="GO:0034355">
    <property type="term" value="P:NAD+ biosynthetic process via the salvage pathway"/>
    <property type="evidence" value="ECO:0007669"/>
    <property type="project" value="TreeGrafter"/>
</dbReference>
<evidence type="ECO:0000256" key="1">
    <source>
        <dbReference type="ARBA" id="ARBA00004952"/>
    </source>
</evidence>
<evidence type="ECO:0000256" key="7">
    <source>
        <dbReference type="ARBA" id="ARBA00048668"/>
    </source>
</evidence>
<comment type="function">
    <text evidence="8">Catalyzes the synthesis of beta-nicotinate D-ribonucleotide from nicotinate and 5-phospho-D-ribose 1-phosphate at the expense of ATP.</text>
</comment>
<dbReference type="Proteomes" id="UP000696485">
    <property type="component" value="Unassembled WGS sequence"/>
</dbReference>
<evidence type="ECO:0000256" key="2">
    <source>
        <dbReference type="ARBA" id="ARBA00010897"/>
    </source>
</evidence>
<dbReference type="PANTHER" id="PTHR11098:SF1">
    <property type="entry name" value="NICOTINATE PHOSPHORIBOSYLTRANSFERASE"/>
    <property type="match status" value="1"/>
</dbReference>
<evidence type="ECO:0000313" key="12">
    <source>
        <dbReference type="EMBL" id="KAF9327686.1"/>
    </source>
</evidence>
<evidence type="ECO:0000256" key="6">
    <source>
        <dbReference type="ARBA" id="ARBA00022642"/>
    </source>
</evidence>
<dbReference type="SUPFAM" id="SSF51690">
    <property type="entry name" value="Nicotinate/Quinolinate PRTase C-terminal domain-like"/>
    <property type="match status" value="1"/>
</dbReference>
<gene>
    <name evidence="12" type="primary">NPT1</name>
    <name evidence="12" type="ORF">BG006_009037</name>
</gene>
<comment type="caution">
    <text evidence="12">The sequence shown here is derived from an EMBL/GenBank/DDBJ whole genome shotgun (WGS) entry which is preliminary data.</text>
</comment>
<keyword evidence="4" id="KW-0597">Phosphoprotein</keyword>
<dbReference type="InterPro" id="IPR006406">
    <property type="entry name" value="Nic_PRibTrfase"/>
</dbReference>
<comment type="catalytic activity">
    <reaction evidence="7 8">
        <text>5-phospho-alpha-D-ribose 1-diphosphate + nicotinate + ATP + H2O = nicotinate beta-D-ribonucleotide + ADP + phosphate + diphosphate</text>
        <dbReference type="Rhea" id="RHEA:36163"/>
        <dbReference type="ChEBI" id="CHEBI:15377"/>
        <dbReference type="ChEBI" id="CHEBI:30616"/>
        <dbReference type="ChEBI" id="CHEBI:32544"/>
        <dbReference type="ChEBI" id="CHEBI:33019"/>
        <dbReference type="ChEBI" id="CHEBI:43474"/>
        <dbReference type="ChEBI" id="CHEBI:57502"/>
        <dbReference type="ChEBI" id="CHEBI:58017"/>
        <dbReference type="ChEBI" id="CHEBI:456216"/>
        <dbReference type="EC" id="6.3.4.21"/>
    </reaction>
</comment>
<dbReference type="AlphaFoldDB" id="A0A9P5SHW4"/>
<dbReference type="EC" id="6.3.4.21" evidence="3 8"/>
<evidence type="ECO:0000256" key="3">
    <source>
        <dbReference type="ARBA" id="ARBA00013236"/>
    </source>
</evidence>
<dbReference type="Pfam" id="PF17767">
    <property type="entry name" value="NAPRTase_N"/>
    <property type="match status" value="1"/>
</dbReference>
<keyword evidence="12" id="KW-0808">Transferase</keyword>
<dbReference type="NCBIfam" id="TIGR01514">
    <property type="entry name" value="NAPRTase"/>
    <property type="match status" value="1"/>
</dbReference>
<dbReference type="GO" id="GO:0004516">
    <property type="term" value="F:nicotinate phosphoribosyltransferase activity"/>
    <property type="evidence" value="ECO:0007669"/>
    <property type="project" value="UniProtKB-UniRule"/>
</dbReference>
<dbReference type="Gene3D" id="3.20.140.10">
    <property type="entry name" value="nicotinate phosphoribosyltransferase"/>
    <property type="match status" value="1"/>
</dbReference>
<dbReference type="SUPFAM" id="SSF52047">
    <property type="entry name" value="RNI-like"/>
    <property type="match status" value="1"/>
</dbReference>
<evidence type="ECO:0000259" key="10">
    <source>
        <dbReference type="Pfam" id="PF04095"/>
    </source>
</evidence>
<keyword evidence="5 8" id="KW-0436">Ligase</keyword>
<dbReference type="InterPro" id="IPR041525">
    <property type="entry name" value="N/Namide_PRibTrfase"/>
</dbReference>
<protein>
    <recommendedName>
        <fullName evidence="3 8">Nicotinate phosphoribosyltransferase</fullName>
        <ecNumber evidence="3 8">6.3.4.21</ecNumber>
    </recommendedName>
</protein>
<proteinExistence type="inferred from homology"/>
<evidence type="ECO:0000256" key="9">
    <source>
        <dbReference type="SAM" id="MobiDB-lite"/>
    </source>
</evidence>
<dbReference type="Gene3D" id="3.80.10.10">
    <property type="entry name" value="Ribonuclease Inhibitor"/>
    <property type="match status" value="1"/>
</dbReference>
<accession>A0A9P5SHW4</accession>
<dbReference type="Pfam" id="PF04095">
    <property type="entry name" value="NAPRTase"/>
    <property type="match status" value="1"/>
</dbReference>
<evidence type="ECO:0000259" key="11">
    <source>
        <dbReference type="Pfam" id="PF17767"/>
    </source>
</evidence>
<dbReference type="InterPro" id="IPR040727">
    <property type="entry name" value="NAPRTase_N"/>
</dbReference>
<dbReference type="InterPro" id="IPR007229">
    <property type="entry name" value="Nic_PRibTrfase-Fam"/>
</dbReference>
<dbReference type="SUPFAM" id="SSF54675">
    <property type="entry name" value="Nicotinate/Quinolinate PRTase N-terminal domain-like"/>
    <property type="match status" value="1"/>
</dbReference>
<keyword evidence="6 8" id="KW-0662">Pyridine nucleotide biosynthesis</keyword>
<dbReference type="GO" id="GO:0016757">
    <property type="term" value="F:glycosyltransferase activity"/>
    <property type="evidence" value="ECO:0007669"/>
    <property type="project" value="UniProtKB-KW"/>
</dbReference>
<evidence type="ECO:0000313" key="13">
    <source>
        <dbReference type="Proteomes" id="UP000696485"/>
    </source>
</evidence>
<evidence type="ECO:0000256" key="5">
    <source>
        <dbReference type="ARBA" id="ARBA00022598"/>
    </source>
</evidence>
<keyword evidence="12" id="KW-0328">Glycosyltransferase</keyword>
<feature type="region of interest" description="Disordered" evidence="9">
    <location>
        <begin position="1"/>
        <end position="31"/>
    </location>
</feature>
<reference evidence="12" key="1">
    <citation type="journal article" date="2020" name="Fungal Divers.">
        <title>Resolving the Mortierellaceae phylogeny through synthesis of multi-gene phylogenetics and phylogenomics.</title>
        <authorList>
            <person name="Vandepol N."/>
            <person name="Liber J."/>
            <person name="Desiro A."/>
            <person name="Na H."/>
            <person name="Kennedy M."/>
            <person name="Barry K."/>
            <person name="Grigoriev I.V."/>
            <person name="Miller A.N."/>
            <person name="O'Donnell K."/>
            <person name="Stajich J.E."/>
            <person name="Bonito G."/>
        </authorList>
    </citation>
    <scope>NUCLEOTIDE SEQUENCE</scope>
    <source>
        <strain evidence="12">NVP1</strain>
    </source>
</reference>
<feature type="domain" description="Nicotinate phosphoribosyltransferase N-terminal" evidence="11">
    <location>
        <begin position="45"/>
        <end position="190"/>
    </location>
</feature>
<dbReference type="EMBL" id="JAAAUY010000639">
    <property type="protein sequence ID" value="KAF9327686.1"/>
    <property type="molecule type" value="Genomic_DNA"/>
</dbReference>
<evidence type="ECO:0000256" key="4">
    <source>
        <dbReference type="ARBA" id="ARBA00022553"/>
    </source>
</evidence>
<sequence length="820" mass="92142">MSRSTTSPASHSSLGQGQGQGQSQHQASTTSVINATTSQACTSILDNDLYKFTMQQAVRQHYPDTSCDYNFTNRSPHIARLPLRSLAWLRQKIDDMAHLHLTPSERSFLETKCPYLTANYLDWLQHEFRFNPQEQIKIDWRAVPSTVAPSSAASTENQGAQNQQIDVDITIAGDWHQVILYEVPILALVSEAFFRFGDQDWTYDGQVELATQKSQRLCQAGAKFAEFGTRRRRDYETQRLVLEGLIAGSPSPATAGPTGGFLTGTSNLHFAHVMNLTPIGTMAHEWFMGTAAILQDASQANKVALARWAESYPAQVLGIALTDTFTTKAFLATFKGEIARDWIGVRHDSGDAFEFMERMIVHYDQDPLVGPELRRTKKIVFSDGLNTELAIRLQHAAEERALSNDKVMLSRTISIFDIVLIADRIAEYLTLQDILACVRVNLSWHSLFGPHRWKVVHALDILCSEAAREALRPHSDWFHTAHVELDTDRNFITDFAFETWCPKIQELYLFDSRTSNTNTHTTNAEILTLLAQAPKLTTLTFTWYNCHSSIQYLKPPALQALALHGALDNLTLNLQYNLNANLIPQILCSLPGQIRTLKLVAFTLLFAGDWGDWDDEADPGIFKSEALLAKKSHPSLTHLHLGVDCSSYEHDTLMPFFQTCPNIQELHLAPMDDPSSNDDDEEPVEAMLAQTILKHCRKLTRVTLAPQFRSSGLWSDVSLRLLEEIATIDHLYIDGEWGQPPPPITVTMIQKWSTSLTMLEYVSHSLVKSSDLLLILTQCVSLLEVKTTKGWGANDNDASRLWSLDWDRCGVHVDELLTQP</sequence>
<dbReference type="GO" id="GO:0005829">
    <property type="term" value="C:cytosol"/>
    <property type="evidence" value="ECO:0007669"/>
    <property type="project" value="TreeGrafter"/>
</dbReference>
<feature type="domain" description="Nicotinate/nicotinamide phosphoribosyltransferase" evidence="10">
    <location>
        <begin position="223"/>
        <end position="400"/>
    </location>
</feature>
<dbReference type="InterPro" id="IPR032675">
    <property type="entry name" value="LRR_dom_sf"/>
</dbReference>
<evidence type="ECO:0000256" key="8">
    <source>
        <dbReference type="RuleBase" id="RU003838"/>
    </source>
</evidence>
<comment type="similarity">
    <text evidence="2 8">Belongs to the NAPRTase family.</text>
</comment>